<proteinExistence type="inferred from homology"/>
<evidence type="ECO:0000313" key="7">
    <source>
        <dbReference type="EMBL" id="RGL08227.1"/>
    </source>
</evidence>
<evidence type="ECO:0000256" key="1">
    <source>
        <dbReference type="ARBA" id="ARBA00022603"/>
    </source>
</evidence>
<reference evidence="7 8" key="1">
    <citation type="submission" date="2018-08" db="EMBL/GenBank/DDBJ databases">
        <title>A genome reference for cultivated species of the human gut microbiota.</title>
        <authorList>
            <person name="Zou Y."/>
            <person name="Xue W."/>
            <person name="Luo G."/>
        </authorList>
    </citation>
    <scope>NUCLEOTIDE SEQUENCE [LARGE SCALE GENOMIC DNA]</scope>
    <source>
        <strain evidence="7 8">TF08-14</strain>
    </source>
</reference>
<dbReference type="GO" id="GO:0006355">
    <property type="term" value="P:regulation of DNA-templated transcription"/>
    <property type="evidence" value="ECO:0007669"/>
    <property type="project" value="InterPro"/>
</dbReference>
<keyword evidence="4 5" id="KW-0694">RNA-binding</keyword>
<dbReference type="PRINTS" id="PR02008">
    <property type="entry name" value="RCMTFAMILY"/>
</dbReference>
<dbReference type="Proteomes" id="UP000260943">
    <property type="component" value="Unassembled WGS sequence"/>
</dbReference>
<feature type="binding site" evidence="5">
    <location>
        <position position="284"/>
    </location>
    <ligand>
        <name>S-adenosyl-L-methionine</name>
        <dbReference type="ChEBI" id="CHEBI:59789"/>
    </ligand>
</feature>
<dbReference type="Pfam" id="PF01029">
    <property type="entry name" value="NusB"/>
    <property type="match status" value="1"/>
</dbReference>
<dbReference type="Gene3D" id="3.40.50.150">
    <property type="entry name" value="Vaccinia Virus protein VP39"/>
    <property type="match status" value="1"/>
</dbReference>
<dbReference type="InterPro" id="IPR029063">
    <property type="entry name" value="SAM-dependent_MTases_sf"/>
</dbReference>
<dbReference type="SUPFAM" id="SSF48013">
    <property type="entry name" value="NusB-like"/>
    <property type="match status" value="1"/>
</dbReference>
<dbReference type="GO" id="GO:0003723">
    <property type="term" value="F:RNA binding"/>
    <property type="evidence" value="ECO:0007669"/>
    <property type="project" value="UniProtKB-UniRule"/>
</dbReference>
<evidence type="ECO:0000256" key="3">
    <source>
        <dbReference type="ARBA" id="ARBA00022691"/>
    </source>
</evidence>
<dbReference type="InterPro" id="IPR023267">
    <property type="entry name" value="RCMT"/>
</dbReference>
<dbReference type="Pfam" id="PF01189">
    <property type="entry name" value="Methyltr_RsmB-F"/>
    <property type="match status" value="1"/>
</dbReference>
<dbReference type="Gene3D" id="1.10.940.10">
    <property type="entry name" value="NusB-like"/>
    <property type="match status" value="1"/>
</dbReference>
<dbReference type="AlphaFoldDB" id="A0A3E4QQI6"/>
<dbReference type="SUPFAM" id="SSF53335">
    <property type="entry name" value="S-adenosyl-L-methionine-dependent methyltransferases"/>
    <property type="match status" value="1"/>
</dbReference>
<dbReference type="GO" id="GO:0008173">
    <property type="term" value="F:RNA methyltransferase activity"/>
    <property type="evidence" value="ECO:0007669"/>
    <property type="project" value="InterPro"/>
</dbReference>
<feature type="domain" description="SAM-dependent MTase RsmB/NOP-type" evidence="6">
    <location>
        <begin position="150"/>
        <end position="468"/>
    </location>
</feature>
<dbReference type="InterPro" id="IPR001678">
    <property type="entry name" value="MeTrfase_RsmB-F_NOP2_dom"/>
</dbReference>
<protein>
    <recommendedName>
        <fullName evidence="6">SAM-dependent MTase RsmB/NOP-type domain-containing protein</fullName>
    </recommendedName>
</protein>
<feature type="binding site" evidence="5">
    <location>
        <position position="338"/>
    </location>
    <ligand>
        <name>S-adenosyl-L-methionine</name>
        <dbReference type="ChEBI" id="CHEBI:59789"/>
    </ligand>
</feature>
<sequence length="468" mass="50320">MNDHATTLSPARRLALDILLDVGWRDAFARDVMNANTLLKNLDERDAGFTRRLVLGVTATSGCLDDFLQQCSDPKTRFNPRVRCALRIALFELLYLDAPANVAVSQGVELVRSQSRGAAGLANAVLHRAVSNRSSFRDAEGVDPVHARIVSLARTSGTPVWLARRIEDSLGQDAARDVFASELTPAPVTFHLNPLTGECEQGYGVGEASLPGCIEPVDSAAYIRSGALGVYKAVASDASAQLIATSATRPGSCLEIGSGRGTKTFIMACQALRAGWSRDHVAVDLYQEKSRMNAARLIDAGLPPARFAHGDARDLDAVLSKIDSEVSARVMFDTVLLDAPCSGTGTMRRHPEIPWRLAKQDIERELPALQFELLCAAASRVASAGELYYATCSIMHDENIAVVQRFLSTPLGSQFRLAPVSGSAIFDLPAFAQASTTIRDSENEIGCYASHPALGKPDGHFCARLVRA</sequence>
<organism evidence="7 8">
    <name type="scientific">Collinsella tanakaei</name>
    <dbReference type="NCBI Taxonomy" id="626935"/>
    <lineage>
        <taxon>Bacteria</taxon>
        <taxon>Bacillati</taxon>
        <taxon>Actinomycetota</taxon>
        <taxon>Coriobacteriia</taxon>
        <taxon>Coriobacteriales</taxon>
        <taxon>Coriobacteriaceae</taxon>
        <taxon>Collinsella</taxon>
    </lineage>
</organism>
<dbReference type="EMBL" id="QSRJ01000011">
    <property type="protein sequence ID" value="RGL08227.1"/>
    <property type="molecule type" value="Genomic_DNA"/>
</dbReference>
<evidence type="ECO:0000256" key="2">
    <source>
        <dbReference type="ARBA" id="ARBA00022679"/>
    </source>
</evidence>
<evidence type="ECO:0000256" key="4">
    <source>
        <dbReference type="ARBA" id="ARBA00022884"/>
    </source>
</evidence>
<keyword evidence="1 5" id="KW-0489">Methyltransferase</keyword>
<dbReference type="InterPro" id="IPR035926">
    <property type="entry name" value="NusB-like_sf"/>
</dbReference>
<dbReference type="GO" id="GO:0001510">
    <property type="term" value="P:RNA methylation"/>
    <property type="evidence" value="ECO:0007669"/>
    <property type="project" value="InterPro"/>
</dbReference>
<evidence type="ECO:0000256" key="5">
    <source>
        <dbReference type="PROSITE-ProRule" id="PRU01023"/>
    </source>
</evidence>
<dbReference type="InterPro" id="IPR006027">
    <property type="entry name" value="NusB_RsmB_TIM44"/>
</dbReference>
<comment type="similarity">
    <text evidence="5">Belongs to the class I-like SAM-binding methyltransferase superfamily. RsmB/NOP family.</text>
</comment>
<gene>
    <name evidence="7" type="ORF">DXC81_08920</name>
</gene>
<evidence type="ECO:0000313" key="8">
    <source>
        <dbReference type="Proteomes" id="UP000260943"/>
    </source>
</evidence>
<dbReference type="PANTHER" id="PTHR22807:SF53">
    <property type="entry name" value="RIBOSOMAL RNA SMALL SUBUNIT METHYLTRANSFERASE B-RELATED"/>
    <property type="match status" value="1"/>
</dbReference>
<comment type="caution">
    <text evidence="7">The sequence shown here is derived from an EMBL/GenBank/DDBJ whole genome shotgun (WGS) entry which is preliminary data.</text>
</comment>
<name>A0A3E4QQI6_9ACTN</name>
<comment type="caution">
    <text evidence="5">Lacks conserved residue(s) required for the propagation of feature annotation.</text>
</comment>
<keyword evidence="3 5" id="KW-0949">S-adenosyl-L-methionine</keyword>
<feature type="binding site" evidence="5">
    <location>
        <position position="311"/>
    </location>
    <ligand>
        <name>S-adenosyl-L-methionine</name>
        <dbReference type="ChEBI" id="CHEBI:59789"/>
    </ligand>
</feature>
<evidence type="ECO:0000259" key="6">
    <source>
        <dbReference type="PROSITE" id="PS51686"/>
    </source>
</evidence>
<dbReference type="RefSeq" id="WP_117680080.1">
    <property type="nucleotide sequence ID" value="NZ_QSRJ01000011.1"/>
</dbReference>
<accession>A0A3E4QQI6</accession>
<keyword evidence="2 5" id="KW-0808">Transferase</keyword>
<dbReference type="PROSITE" id="PS51686">
    <property type="entry name" value="SAM_MT_RSMB_NOP"/>
    <property type="match status" value="1"/>
</dbReference>
<dbReference type="PANTHER" id="PTHR22807">
    <property type="entry name" value="NOP2 YEAST -RELATED NOL1/NOP2/FMU SUN DOMAIN-CONTAINING"/>
    <property type="match status" value="1"/>
</dbReference>
<feature type="active site" description="Nucleophile" evidence="5">
    <location>
        <position position="392"/>
    </location>
</feature>
<dbReference type="InterPro" id="IPR049560">
    <property type="entry name" value="MeTrfase_RsmB-F_NOP2_cat"/>
</dbReference>